<feature type="active site" evidence="18">
    <location>
        <position position="691"/>
    </location>
</feature>
<proteinExistence type="inferred from homology"/>
<dbReference type="SUPFAM" id="SSF53448">
    <property type="entry name" value="Nucleotide-diphospho-sugar transferases"/>
    <property type="match status" value="1"/>
</dbReference>
<dbReference type="EMBL" id="JAAIUW010000003">
    <property type="protein sequence ID" value="KAF7838126.1"/>
    <property type="molecule type" value="Genomic_DNA"/>
</dbReference>
<dbReference type="GO" id="GO:0071555">
    <property type="term" value="P:cell wall organization"/>
    <property type="evidence" value="ECO:0007669"/>
    <property type="project" value="UniProtKB-KW"/>
</dbReference>
<organism evidence="23 24">
    <name type="scientific">Senna tora</name>
    <dbReference type="NCBI Taxonomy" id="362788"/>
    <lineage>
        <taxon>Eukaryota</taxon>
        <taxon>Viridiplantae</taxon>
        <taxon>Streptophyta</taxon>
        <taxon>Embryophyta</taxon>
        <taxon>Tracheophyta</taxon>
        <taxon>Spermatophyta</taxon>
        <taxon>Magnoliopsida</taxon>
        <taxon>eudicotyledons</taxon>
        <taxon>Gunneridae</taxon>
        <taxon>Pentapetalae</taxon>
        <taxon>rosids</taxon>
        <taxon>fabids</taxon>
        <taxon>Fabales</taxon>
        <taxon>Fabaceae</taxon>
        <taxon>Caesalpinioideae</taxon>
        <taxon>Cassia clade</taxon>
        <taxon>Senna</taxon>
    </lineage>
</organism>
<evidence type="ECO:0000256" key="6">
    <source>
        <dbReference type="ARBA" id="ARBA00022676"/>
    </source>
</evidence>
<evidence type="ECO:0000256" key="15">
    <source>
        <dbReference type="ARBA" id="ARBA00023211"/>
    </source>
</evidence>
<feature type="binding site" evidence="19">
    <location>
        <position position="325"/>
    </location>
    <ligand>
        <name>UDP-alpha-D-glucose</name>
        <dbReference type="ChEBI" id="CHEBI:58885"/>
    </ligand>
</feature>
<comment type="caution">
    <text evidence="23">The sequence shown here is derived from an EMBL/GenBank/DDBJ whole genome shotgun (WGS) entry which is preliminary data.</text>
</comment>
<evidence type="ECO:0000256" key="19">
    <source>
        <dbReference type="PIRSR" id="PIRSR605150-2"/>
    </source>
</evidence>
<feature type="domain" description="Cellulose synthase RING-type zinc finger" evidence="22">
    <location>
        <begin position="27"/>
        <end position="104"/>
    </location>
</feature>
<feature type="transmembrane region" description="Helical" evidence="21">
    <location>
        <begin position="802"/>
        <end position="819"/>
    </location>
</feature>
<feature type="transmembrane region" description="Helical" evidence="21">
    <location>
        <begin position="920"/>
        <end position="940"/>
    </location>
</feature>
<keyword evidence="7 21" id="KW-0808">Transferase</keyword>
<dbReference type="Gene3D" id="3.30.40.10">
    <property type="entry name" value="Zinc/RING finger domain, C3HC4 (zinc finger)"/>
    <property type="match status" value="1"/>
</dbReference>
<evidence type="ECO:0000256" key="13">
    <source>
        <dbReference type="ARBA" id="ARBA00022989"/>
    </source>
</evidence>
<evidence type="ECO:0000256" key="10">
    <source>
        <dbReference type="ARBA" id="ARBA00022771"/>
    </source>
</evidence>
<dbReference type="GO" id="GO:0016760">
    <property type="term" value="F:cellulose synthase (UDP-forming) activity"/>
    <property type="evidence" value="ECO:0007669"/>
    <property type="project" value="UniProtKB-EC"/>
</dbReference>
<comment type="catalytic activity">
    <reaction evidence="17 21">
        <text>[(1-&gt;4)-beta-D-glucosyl](n) + UDP-alpha-D-glucose = [(1-&gt;4)-beta-D-glucosyl](n+1) + UDP + H(+)</text>
        <dbReference type="Rhea" id="RHEA:19929"/>
        <dbReference type="Rhea" id="RHEA-COMP:10033"/>
        <dbReference type="Rhea" id="RHEA-COMP:10034"/>
        <dbReference type="ChEBI" id="CHEBI:15378"/>
        <dbReference type="ChEBI" id="CHEBI:18246"/>
        <dbReference type="ChEBI" id="CHEBI:58223"/>
        <dbReference type="ChEBI" id="CHEBI:58885"/>
        <dbReference type="EC" id="2.4.1.12"/>
    </reaction>
</comment>
<evidence type="ECO:0000256" key="2">
    <source>
        <dbReference type="ARBA" id="ARBA00004651"/>
    </source>
</evidence>
<feature type="transmembrane region" description="Helical" evidence="21">
    <location>
        <begin position="770"/>
        <end position="790"/>
    </location>
</feature>
<comment type="similarity">
    <text evidence="4 21">Belongs to the glycosyltransferase 2 family. Plant cellulose synthase subfamily.</text>
</comment>
<evidence type="ECO:0000313" key="23">
    <source>
        <dbReference type="EMBL" id="KAF7838126.1"/>
    </source>
</evidence>
<dbReference type="Gene3D" id="3.90.550.10">
    <property type="entry name" value="Spore Coat Polysaccharide Biosynthesis Protein SpsA, Chain A"/>
    <property type="match status" value="2"/>
</dbReference>
<comment type="cofactor">
    <cofactor evidence="1">
        <name>Mn(2+)</name>
        <dbReference type="ChEBI" id="CHEBI:29035"/>
    </cofactor>
</comment>
<dbReference type="GO" id="GO:0030244">
    <property type="term" value="P:cellulose biosynthetic process"/>
    <property type="evidence" value="ECO:0007669"/>
    <property type="project" value="UniProtKB-KW"/>
</dbReference>
<dbReference type="AlphaFoldDB" id="A0A835CE57"/>
<keyword evidence="16 21" id="KW-0961">Cell wall biogenesis/degradation</keyword>
<dbReference type="SUPFAM" id="SSF57850">
    <property type="entry name" value="RING/U-box"/>
    <property type="match status" value="1"/>
</dbReference>
<dbReference type="InterPro" id="IPR013083">
    <property type="entry name" value="Znf_RING/FYVE/PHD"/>
</dbReference>
<keyword evidence="12 21" id="KW-0135">Cellulose biosynthesis</keyword>
<feature type="binding site" evidence="20">
    <location>
        <position position="489"/>
    </location>
    <ligand>
        <name>Mn(2+)</name>
        <dbReference type="ChEBI" id="CHEBI:29035"/>
    </ligand>
</feature>
<dbReference type="UniPathway" id="UPA00695"/>
<keyword evidence="5 21" id="KW-1003">Cell membrane</keyword>
<feature type="transmembrane region" description="Helical" evidence="21">
    <location>
        <begin position="886"/>
        <end position="908"/>
    </location>
</feature>
<evidence type="ECO:0000256" key="16">
    <source>
        <dbReference type="ARBA" id="ARBA00023316"/>
    </source>
</evidence>
<evidence type="ECO:0000256" key="8">
    <source>
        <dbReference type="ARBA" id="ARBA00022692"/>
    </source>
</evidence>
<evidence type="ECO:0000256" key="14">
    <source>
        <dbReference type="ARBA" id="ARBA00023136"/>
    </source>
</evidence>
<accession>A0A835CE57</accession>
<reference evidence="23" key="1">
    <citation type="submission" date="2020-09" db="EMBL/GenBank/DDBJ databases">
        <title>Genome-Enabled Discovery of Anthraquinone Biosynthesis in Senna tora.</title>
        <authorList>
            <person name="Kang S.-H."/>
            <person name="Pandey R.P."/>
            <person name="Lee C.-M."/>
            <person name="Sim J.-S."/>
            <person name="Jeong J.-T."/>
            <person name="Choi B.-S."/>
            <person name="Jung M."/>
            <person name="Ginzburg D."/>
            <person name="Zhao K."/>
            <person name="Won S.Y."/>
            <person name="Oh T.-J."/>
            <person name="Yu Y."/>
            <person name="Kim N.-H."/>
            <person name="Lee O.R."/>
            <person name="Lee T.-H."/>
            <person name="Bashyal P."/>
            <person name="Kim T.-S."/>
            <person name="Lee W.-H."/>
            <person name="Kawkins C."/>
            <person name="Kim C.-K."/>
            <person name="Kim J.S."/>
            <person name="Ahn B.O."/>
            <person name="Rhee S.Y."/>
            <person name="Sohng J.K."/>
        </authorList>
    </citation>
    <scope>NUCLEOTIDE SEQUENCE</scope>
    <source>
        <tissue evidence="23">Leaf</tissue>
    </source>
</reference>
<evidence type="ECO:0000256" key="21">
    <source>
        <dbReference type="RuleBase" id="RU361116"/>
    </source>
</evidence>
<keyword evidence="11 21" id="KW-0862">Zinc</keyword>
<comment type="caution">
    <text evidence="21">Lacks conserved residue(s) required for the propagation of feature annotation.</text>
</comment>
<keyword evidence="10 21" id="KW-0863">Zinc-finger</keyword>
<evidence type="ECO:0000256" key="18">
    <source>
        <dbReference type="PIRSR" id="PIRSR605150-1"/>
    </source>
</evidence>
<comment type="subcellular location">
    <subcellularLocation>
        <location evidence="2 21">Cell membrane</location>
        <topology evidence="2 21">Multi-pass membrane protein</topology>
    </subcellularLocation>
</comment>
<dbReference type="OrthoDB" id="72851at2759"/>
<evidence type="ECO:0000256" key="3">
    <source>
        <dbReference type="ARBA" id="ARBA00004768"/>
    </source>
</evidence>
<dbReference type="FunFam" id="3.30.40.10:FF:000031">
    <property type="entry name" value="Cellulose synthase"/>
    <property type="match status" value="1"/>
</dbReference>
<evidence type="ECO:0000256" key="1">
    <source>
        <dbReference type="ARBA" id="ARBA00001936"/>
    </source>
</evidence>
<keyword evidence="14 21" id="KW-0472">Membrane</keyword>
<evidence type="ECO:0000256" key="5">
    <source>
        <dbReference type="ARBA" id="ARBA00022475"/>
    </source>
</evidence>
<protein>
    <recommendedName>
        <fullName evidence="21">Cellulose synthase</fullName>
        <ecNumber evidence="21">2.4.1.12</ecNumber>
    </recommendedName>
</protein>
<keyword evidence="8 21" id="KW-0812">Transmembrane</keyword>
<dbReference type="Proteomes" id="UP000634136">
    <property type="component" value="Unassembled WGS sequence"/>
</dbReference>
<evidence type="ECO:0000256" key="11">
    <source>
        <dbReference type="ARBA" id="ARBA00022833"/>
    </source>
</evidence>
<name>A0A835CE57_9FABA</name>
<keyword evidence="15" id="KW-0464">Manganese</keyword>
<dbReference type="PANTHER" id="PTHR13301">
    <property type="entry name" value="X-BOX TRANSCRIPTION FACTOR-RELATED"/>
    <property type="match status" value="1"/>
</dbReference>
<evidence type="ECO:0000259" key="22">
    <source>
        <dbReference type="Pfam" id="PF14569"/>
    </source>
</evidence>
<sequence length="991" mass="111704">MEASTGLFAGSHNSNEFVVIEGHEEPKPVRNIDGQVCEICGDCVGFTVDGDLFVACEECGFPVCRPCYEYERREGTQVCPQCQTRYKRIKGSPRVEGDEDEDDVDDIEHEFKMEEEKDKLKIGGHGGDDENAKSLAKVNGEILIPGNAKLDEKKEITDERNFQQQGNLWPETEASVDPEKAMRDEARQPLSRKVAIPSGKLSPYRMVVVGRLVILVMFLQYRMFHPVPDAVGLWLISVICEVWLTLSWIIDQLPKWFPIDRETYLDRLSIRFEPENKPNLFSPVDVFVTTVDPFKEPPLVTANTVLSILAMDYPANKISCYVSDDGASMLTFEALQETAEFARKWVPFCKKYSTEPRAPEKYFSEKIDFLKDKVQSTYVRDRRTMKREYEEFKVRINALVAKAMRVPEEGWTMKDGTPWPGNNTNDHPGMIQILLAHNGGLEGNELPCLVYLSREKRPGFQHHSKAGALNAMLRVSAVLSNAPFVLNLDCNHYVNNSKAVREAMCFLTDLQVGKSICFVQFPQRFDSLDKHDRYANRNTVLFDINMRCLDGIQGPIYVGTGCIFRRKALYGGDPPKDSKRPKMTGCCCCPCFGSRKKLQVHSKHDENGDDAGITGPEEGKQLLASELNFENKFGKSAFFVNSSITEEGGIPSSSNQAALLKEAINVMSSSYEDRTLWGYEVGWNYGSVSADILTSFKMHCRGWRSVYCMPNRPAFRGTASINLSDRLNQVLRWAVGSLEILFSRHCPIWYSSNEGKLKGLQRVAYISSTVYPFSSIPLLIYCLLPAVCLLTDKFITPSISTFASLIFVALFISIFASNILELRWSGVTLEEWWRNEQFWVIGSVSAHLFAIVRGFLKAVAKVDINFSVLSKVPDDGEFRDLYTFRWTALLIPPTTITIINLVGIVAGFTDAINSGGQSWGALLGKLFFSFWVLVHLYPFLKGLMGRQNRTPTLVIIWSVLLASIFSLLWVRIDPFVLKTKGPDVKQCGISC</sequence>
<dbReference type="Pfam" id="PF03552">
    <property type="entry name" value="Cellulose_synt"/>
    <property type="match status" value="1"/>
</dbReference>
<keyword evidence="13 21" id="KW-1133">Transmembrane helix</keyword>
<evidence type="ECO:0000256" key="9">
    <source>
        <dbReference type="ARBA" id="ARBA00022723"/>
    </source>
</evidence>
<evidence type="ECO:0000256" key="7">
    <source>
        <dbReference type="ARBA" id="ARBA00022679"/>
    </source>
</evidence>
<feature type="transmembrane region" description="Helical" evidence="21">
    <location>
        <begin position="839"/>
        <end position="856"/>
    </location>
</feature>
<evidence type="ECO:0000256" key="17">
    <source>
        <dbReference type="ARBA" id="ARBA00048682"/>
    </source>
</evidence>
<comment type="pathway">
    <text evidence="3 21">Glycan metabolism; plant cellulose biosynthesis.</text>
</comment>
<dbReference type="InterPro" id="IPR029044">
    <property type="entry name" value="Nucleotide-diphossugar_trans"/>
</dbReference>
<gene>
    <name evidence="23" type="ORF">G2W53_006608</name>
</gene>
<evidence type="ECO:0000256" key="4">
    <source>
        <dbReference type="ARBA" id="ARBA00007548"/>
    </source>
</evidence>
<dbReference type="CDD" id="cd16617">
    <property type="entry name" value="mRING-HC-C4C4_CesA"/>
    <property type="match status" value="1"/>
</dbReference>
<dbReference type="InterPro" id="IPR005150">
    <property type="entry name" value="Cellulose_synth"/>
</dbReference>
<dbReference type="GO" id="GO:0005886">
    <property type="term" value="C:plasma membrane"/>
    <property type="evidence" value="ECO:0007669"/>
    <property type="project" value="UniProtKB-SubCell"/>
</dbReference>
<feature type="active site" evidence="18">
    <location>
        <position position="325"/>
    </location>
</feature>
<comment type="cofactor">
    <cofactor evidence="21">
        <name>Zn(2+)</name>
        <dbReference type="ChEBI" id="CHEBI:29105"/>
    </cofactor>
    <text evidence="21">Binds 2 Zn(2+) ions per subunit.</text>
</comment>
<evidence type="ECO:0000256" key="12">
    <source>
        <dbReference type="ARBA" id="ARBA00022916"/>
    </source>
</evidence>
<dbReference type="GO" id="GO:0008270">
    <property type="term" value="F:zinc ion binding"/>
    <property type="evidence" value="ECO:0007669"/>
    <property type="project" value="UniProtKB-KW"/>
</dbReference>
<keyword evidence="9 21" id="KW-0479">Metal-binding</keyword>
<feature type="binding site" evidence="19">
    <location>
        <position position="296"/>
    </location>
    <ligand>
        <name>UDP-alpha-D-glucose</name>
        <dbReference type="ChEBI" id="CHEBI:58885"/>
    </ligand>
</feature>
<dbReference type="InterPro" id="IPR027934">
    <property type="entry name" value="CES_Znf_RING"/>
</dbReference>
<feature type="transmembrane region" description="Helical" evidence="21">
    <location>
        <begin position="952"/>
        <end position="972"/>
    </location>
</feature>
<evidence type="ECO:0000256" key="20">
    <source>
        <dbReference type="PIRSR" id="PIRSR605150-3"/>
    </source>
</evidence>
<keyword evidence="24" id="KW-1185">Reference proteome</keyword>
<feature type="binding site" evidence="20">
    <location>
        <position position="465"/>
    </location>
    <ligand>
        <name>Mn(2+)</name>
        <dbReference type="ChEBI" id="CHEBI:29035"/>
    </ligand>
</feature>
<evidence type="ECO:0000313" key="24">
    <source>
        <dbReference type="Proteomes" id="UP000634136"/>
    </source>
</evidence>
<dbReference type="EC" id="2.4.1.12" evidence="21"/>
<keyword evidence="6 21" id="KW-0328">Glycosyltransferase</keyword>
<feature type="binding site" evidence="19">
    <location>
        <position position="295"/>
    </location>
    <ligand>
        <name>UDP-alpha-D-glucose</name>
        <dbReference type="ChEBI" id="CHEBI:58885"/>
    </ligand>
</feature>
<dbReference type="Pfam" id="PF14569">
    <property type="entry name" value="zf-UDP"/>
    <property type="match status" value="1"/>
</dbReference>